<protein>
    <submittedName>
        <fullName evidence="5">Radical SAM domain protein</fullName>
    </submittedName>
</protein>
<accession>W4P8M8</accession>
<dbReference type="EMBL" id="BAIQ01000021">
    <property type="protein sequence ID" value="GAE15758.1"/>
    <property type="molecule type" value="Genomic_DNA"/>
</dbReference>
<evidence type="ECO:0000256" key="3">
    <source>
        <dbReference type="ARBA" id="ARBA00023014"/>
    </source>
</evidence>
<keyword evidence="1" id="KW-0479">Metal-binding</keyword>
<comment type="caution">
    <text evidence="5">The sequence shown here is derived from an EMBL/GenBank/DDBJ whole genome shotgun (WGS) entry which is preliminary data.</text>
</comment>
<dbReference type="Proteomes" id="UP000018861">
    <property type="component" value="Unassembled WGS sequence"/>
</dbReference>
<keyword evidence="3" id="KW-0411">Iron-sulfur</keyword>
<dbReference type="Pfam" id="PF04055">
    <property type="entry name" value="Radical_SAM"/>
    <property type="match status" value="1"/>
</dbReference>
<reference evidence="5 6" key="1">
    <citation type="journal article" date="2014" name="Genome Announc.">
        <title>Draft Genome Sequences of Three Strains of Bacteroides pyogenes Isolated from a Cat and Swine.</title>
        <authorList>
            <person name="Sakamoto M."/>
            <person name="Oshima K."/>
            <person name="Suda W."/>
            <person name="Kitamura K."/>
            <person name="Iida T."/>
            <person name="Hattori M."/>
            <person name="Ohkuma M."/>
        </authorList>
    </citation>
    <scope>NUCLEOTIDE SEQUENCE [LARGE SCALE GENOMIC DNA]</scope>
    <source>
        <strain evidence="5 6">JCM 6292</strain>
    </source>
</reference>
<keyword evidence="2" id="KW-0408">Iron</keyword>
<name>W4P8M8_9BACE</name>
<dbReference type="SUPFAM" id="SSF102114">
    <property type="entry name" value="Radical SAM enzymes"/>
    <property type="match status" value="1"/>
</dbReference>
<evidence type="ECO:0000256" key="2">
    <source>
        <dbReference type="ARBA" id="ARBA00023004"/>
    </source>
</evidence>
<dbReference type="InterPro" id="IPR007197">
    <property type="entry name" value="rSAM"/>
</dbReference>
<dbReference type="InterPro" id="IPR040086">
    <property type="entry name" value="MJ0683-like"/>
</dbReference>
<dbReference type="GO" id="GO:0046872">
    <property type="term" value="F:metal ion binding"/>
    <property type="evidence" value="ECO:0007669"/>
    <property type="project" value="UniProtKB-KW"/>
</dbReference>
<dbReference type="PANTHER" id="PTHR43432">
    <property type="entry name" value="SLR0285 PROTEIN"/>
    <property type="match status" value="1"/>
</dbReference>
<proteinExistence type="predicted"/>
<evidence type="ECO:0000259" key="4">
    <source>
        <dbReference type="Pfam" id="PF04055"/>
    </source>
</evidence>
<dbReference type="Gene3D" id="3.80.30.30">
    <property type="match status" value="1"/>
</dbReference>
<dbReference type="SFLD" id="SFLDG01084">
    <property type="entry name" value="Uncharacterised_Radical_SAM_Su"/>
    <property type="match status" value="1"/>
</dbReference>
<dbReference type="AlphaFoldDB" id="W4P8M8"/>
<dbReference type="PANTHER" id="PTHR43432:SF3">
    <property type="entry name" value="SLR0285 PROTEIN"/>
    <property type="match status" value="1"/>
</dbReference>
<dbReference type="GO" id="GO:0051536">
    <property type="term" value="F:iron-sulfur cluster binding"/>
    <property type="evidence" value="ECO:0007669"/>
    <property type="project" value="UniProtKB-KW"/>
</dbReference>
<evidence type="ECO:0000313" key="5">
    <source>
        <dbReference type="EMBL" id="GAE15758.1"/>
    </source>
</evidence>
<dbReference type="CDD" id="cd01335">
    <property type="entry name" value="Radical_SAM"/>
    <property type="match status" value="1"/>
</dbReference>
<dbReference type="InterPro" id="IPR058240">
    <property type="entry name" value="rSAM_sf"/>
</dbReference>
<feature type="domain" description="Radical SAM core" evidence="4">
    <location>
        <begin position="19"/>
        <end position="189"/>
    </location>
</feature>
<dbReference type="GO" id="GO:0003824">
    <property type="term" value="F:catalytic activity"/>
    <property type="evidence" value="ECO:0007669"/>
    <property type="project" value="InterPro"/>
</dbReference>
<dbReference type="SFLD" id="SFLDS00029">
    <property type="entry name" value="Radical_SAM"/>
    <property type="match status" value="1"/>
</dbReference>
<sequence>MEIYEPKGRAREYSPLALNYYKGCTHGCRYCYVPNMIGRFNSSYNHAEVNADVSFEKIEKSAKKFYGCGKQILLSFTGDPYCGVCPEITTEVLKILNKYEHKVAILTKGGKRLLNDFDIIKSFGDRIKVGATFTFDNEKDSKAWEPGAASPEERVEVLKFFADNGVKTWASFEPVIFPEQSLAMLKEIAPFIDHVKIGKLNNYKGLDKNVDWAKFIKDSVDICREGKVPFYIKKDLREFNKGVGLSTEEADFDFLNL</sequence>
<gene>
    <name evidence="5" type="ORF">JCM6292_2087</name>
</gene>
<evidence type="ECO:0000313" key="6">
    <source>
        <dbReference type="Proteomes" id="UP000018861"/>
    </source>
</evidence>
<evidence type="ECO:0000256" key="1">
    <source>
        <dbReference type="ARBA" id="ARBA00022723"/>
    </source>
</evidence>
<organism evidence="5 6">
    <name type="scientific">Bacteroides pyogenes JCM 6292</name>
    <dbReference type="NCBI Taxonomy" id="1235809"/>
    <lineage>
        <taxon>Bacteria</taxon>
        <taxon>Pseudomonadati</taxon>
        <taxon>Bacteroidota</taxon>
        <taxon>Bacteroidia</taxon>
        <taxon>Bacteroidales</taxon>
        <taxon>Bacteroidaceae</taxon>
        <taxon>Bacteroides</taxon>
    </lineage>
</organism>